<feature type="domain" description="Superoxide dismutase copper/zinc binding" evidence="1">
    <location>
        <begin position="374"/>
        <end position="512"/>
    </location>
</feature>
<feature type="domain" description="Superoxide dismutase copper/zinc binding" evidence="1">
    <location>
        <begin position="117"/>
        <end position="255"/>
    </location>
</feature>
<dbReference type="InterPro" id="IPR001424">
    <property type="entry name" value="SOD_Cu_Zn_dom"/>
</dbReference>
<reference evidence="2 3" key="1">
    <citation type="submission" date="2024-10" db="EMBL/GenBank/DDBJ databases">
        <authorList>
            <person name="Kim D."/>
        </authorList>
    </citation>
    <scope>NUCLEOTIDE SEQUENCE [LARGE SCALE GENOMIC DNA]</scope>
    <source>
        <strain evidence="2">BH-2024</strain>
    </source>
</reference>
<dbReference type="PANTHER" id="PTHR10003">
    <property type="entry name" value="SUPEROXIDE DISMUTASE CU-ZN -RELATED"/>
    <property type="match status" value="1"/>
</dbReference>
<accession>A0ABD2KFH5</accession>
<dbReference type="Pfam" id="PF00080">
    <property type="entry name" value="Sod_Cu"/>
    <property type="match status" value="2"/>
</dbReference>
<dbReference type="Proteomes" id="UP001620626">
    <property type="component" value="Unassembled WGS sequence"/>
</dbReference>
<dbReference type="InterPro" id="IPR024134">
    <property type="entry name" value="SOD_Cu/Zn_/chaperone"/>
</dbReference>
<evidence type="ECO:0000313" key="2">
    <source>
        <dbReference type="EMBL" id="KAL3101685.1"/>
    </source>
</evidence>
<dbReference type="SUPFAM" id="SSF49329">
    <property type="entry name" value="Cu,Zn superoxide dismutase-like"/>
    <property type="match status" value="2"/>
</dbReference>
<name>A0ABD2KFH5_9BILA</name>
<organism evidence="2 3">
    <name type="scientific">Heterodera trifolii</name>
    <dbReference type="NCBI Taxonomy" id="157864"/>
    <lineage>
        <taxon>Eukaryota</taxon>
        <taxon>Metazoa</taxon>
        <taxon>Ecdysozoa</taxon>
        <taxon>Nematoda</taxon>
        <taxon>Chromadorea</taxon>
        <taxon>Rhabditida</taxon>
        <taxon>Tylenchina</taxon>
        <taxon>Tylenchomorpha</taxon>
        <taxon>Tylenchoidea</taxon>
        <taxon>Heteroderidae</taxon>
        <taxon>Heteroderinae</taxon>
        <taxon>Heterodera</taxon>
    </lineage>
</organism>
<dbReference type="AlphaFoldDB" id="A0ABD2KFH5"/>
<dbReference type="PRINTS" id="PR00068">
    <property type="entry name" value="CUZNDISMTASE"/>
</dbReference>
<protein>
    <recommendedName>
        <fullName evidence="1">Superoxide dismutase copper/zinc binding domain-containing protein</fullName>
    </recommendedName>
</protein>
<evidence type="ECO:0000313" key="3">
    <source>
        <dbReference type="Proteomes" id="UP001620626"/>
    </source>
</evidence>
<gene>
    <name evidence="2" type="ORF">niasHT_024818</name>
</gene>
<dbReference type="CDD" id="cd00305">
    <property type="entry name" value="Cu-Zn_Superoxide_Dismutase"/>
    <property type="match status" value="2"/>
</dbReference>
<comment type="caution">
    <text evidence="2">The sequence shown here is derived from an EMBL/GenBank/DDBJ whole genome shotgun (WGS) entry which is preliminary data.</text>
</comment>
<keyword evidence="3" id="KW-1185">Reference proteome</keyword>
<proteinExistence type="predicted"/>
<sequence>MGGKPLPAELLNEIVHCVRREHAHANICFASFALQNFMLPRVALWRRIWLFDLFKLRPAYRKAERDWMWRHIEKWAGKDEECHRVIRALDSVMQVPQAAVQRKAICRLLGRPGHEKVKGTVTFYQNEGDENVLVRGTIKGLPPGEHAFTIYESGDLSSKTFHSVGRHFQHEGQRHGASHNSFRHVGDLGNILADANGTAEINLSDKIISLYGPNNIIGRSLAVHEREDDFGEGCNDVGRSRESGNAGAKLSCGVIGIAFDTNKSTLAADYGSLKRSIHLMCGVIFVALDTYKPTVSAGFGHAFMELRELYGDAASSEMWHFVVKRCAIGGKACALLIESLEKIMKRTRESLPLHGISMPKKAVCTLVGVGTYNVKGTVTFTQNRRDDRVMISGDISLPSGKHGLHIHEFGNISDGCLGIGGHFNPMGEKHGGPKDWERHVGDLGNIDCWSSFSTRVELSDRFVSLFDDVTNVIGRALVVHQFQDDLGRGVGDKAAESKRTGNAGDAIAWGVIGLADGWTRLTRHWTGGGQTDNEGNVFYYIIHQFLHRNLFMNPLEAKEFGLVDRVDEHSSSVRPGHRTNERSDESHFTDKLITTTKSSLPSSVVFACPSSKMGKRTVQFPCEKKICYTFLNFYICERAGQRWLNAKPGLVFKNVANAQFSRQECDNIAAQFGELATGEANGVTVTVAYQSVRPSAIAVENRSYGAAAGGGRTNGATKYSLPRPISSTHISHSFPISIVKIRRSVAFSVRLPILSAETL</sequence>
<dbReference type="EMBL" id="JBICBT010000768">
    <property type="protein sequence ID" value="KAL3101685.1"/>
    <property type="molecule type" value="Genomic_DNA"/>
</dbReference>
<dbReference type="Gene3D" id="2.60.40.200">
    <property type="entry name" value="Superoxide dismutase, copper/zinc binding domain"/>
    <property type="match status" value="2"/>
</dbReference>
<evidence type="ECO:0000259" key="1">
    <source>
        <dbReference type="Pfam" id="PF00080"/>
    </source>
</evidence>
<dbReference type="InterPro" id="IPR036423">
    <property type="entry name" value="SOD-like_Cu/Zn_dom_sf"/>
</dbReference>